<accession>A0A5J6MIU3</accession>
<proteinExistence type="predicted"/>
<dbReference type="GO" id="GO:0032790">
    <property type="term" value="P:ribosome disassembly"/>
    <property type="evidence" value="ECO:0007669"/>
    <property type="project" value="TreeGrafter"/>
</dbReference>
<dbReference type="InterPro" id="IPR005517">
    <property type="entry name" value="Transl_elong_EFG/EF2_IV"/>
</dbReference>
<dbReference type="Pfam" id="PF00679">
    <property type="entry name" value="EFG_C"/>
    <property type="match status" value="1"/>
</dbReference>
<evidence type="ECO:0000256" key="5">
    <source>
        <dbReference type="ARBA" id="ARBA00024731"/>
    </source>
</evidence>
<evidence type="ECO:0000259" key="6">
    <source>
        <dbReference type="SMART" id="SM00838"/>
    </source>
</evidence>
<dbReference type="AlphaFoldDB" id="A0A5J6MIU3"/>
<dbReference type="Pfam" id="PF03764">
    <property type="entry name" value="EFG_IV"/>
    <property type="match status" value="1"/>
</dbReference>
<comment type="function">
    <text evidence="5">Catalyzes the GTP-dependent ribosomal translocation step during translation elongation. During this step, the ribosome changes from the pre-translocational (PRE) to the post-translocational (POST) state as the newly formed A-site-bound peptidyl-tRNA and P-site-bound deacylated tRNA move to the P and E sites, respectively. Catalyzes the coordinated movement of the two tRNA molecules, the mRNA and conformational changes in the ribosome.</text>
</comment>
<evidence type="ECO:0000313" key="8">
    <source>
        <dbReference type="EMBL" id="QEX17482.1"/>
    </source>
</evidence>
<dbReference type="InterPro" id="IPR035649">
    <property type="entry name" value="EFG_V"/>
</dbReference>
<dbReference type="SUPFAM" id="SSF54211">
    <property type="entry name" value="Ribosomal protein S5 domain 2-like"/>
    <property type="match status" value="1"/>
</dbReference>
<dbReference type="InterPro" id="IPR035647">
    <property type="entry name" value="EFG_III/V"/>
</dbReference>
<evidence type="ECO:0000256" key="4">
    <source>
        <dbReference type="ARBA" id="ARBA00023134"/>
    </source>
</evidence>
<dbReference type="SMART" id="SM00889">
    <property type="entry name" value="EFG_IV"/>
    <property type="match status" value="1"/>
</dbReference>
<dbReference type="PANTHER" id="PTHR43261:SF1">
    <property type="entry name" value="RIBOSOME-RELEASING FACTOR 2, MITOCHONDRIAL"/>
    <property type="match status" value="1"/>
</dbReference>
<dbReference type="Pfam" id="PF14492">
    <property type="entry name" value="EFG_III"/>
    <property type="match status" value="1"/>
</dbReference>
<reference evidence="8 9" key="1">
    <citation type="submission" date="2019-08" db="EMBL/GenBank/DDBJ databases">
        <title>Hyperibacter terrae gen. nov., sp. nov. and Hyperibacter viscosus sp. nov., two new members in the family Rhodospirillaceae isolated from the rhizosphere of Hypericum perforatum.</title>
        <authorList>
            <person name="Noviana Z."/>
        </authorList>
    </citation>
    <scope>NUCLEOTIDE SEQUENCE [LARGE SCALE GENOMIC DNA]</scope>
    <source>
        <strain evidence="8 9">R5913</strain>
    </source>
</reference>
<dbReference type="EMBL" id="CP042906">
    <property type="protein sequence ID" value="QEX17482.1"/>
    <property type="molecule type" value="Genomic_DNA"/>
</dbReference>
<dbReference type="InterPro" id="IPR000640">
    <property type="entry name" value="EFG_V-like"/>
</dbReference>
<dbReference type="FunFam" id="3.30.70.240:FF:000001">
    <property type="entry name" value="Elongation factor G"/>
    <property type="match status" value="1"/>
</dbReference>
<dbReference type="SUPFAM" id="SSF54980">
    <property type="entry name" value="EF-G C-terminal domain-like"/>
    <property type="match status" value="2"/>
</dbReference>
<dbReference type="Gene3D" id="3.30.70.870">
    <property type="entry name" value="Elongation Factor G (Translational Gtpase), domain 3"/>
    <property type="match status" value="1"/>
</dbReference>
<dbReference type="CDD" id="cd03713">
    <property type="entry name" value="EFG_mtEFG_C"/>
    <property type="match status" value="1"/>
</dbReference>
<dbReference type="GO" id="GO:0003746">
    <property type="term" value="F:translation elongation factor activity"/>
    <property type="evidence" value="ECO:0007669"/>
    <property type="project" value="UniProtKB-KW"/>
</dbReference>
<feature type="domain" description="Translation elongation factor EFG/EF2" evidence="7">
    <location>
        <begin position="76"/>
        <end position="194"/>
    </location>
</feature>
<keyword evidence="3" id="KW-0648">Protein biosynthesis</keyword>
<dbReference type="PANTHER" id="PTHR43261">
    <property type="entry name" value="TRANSLATION ELONGATION FACTOR G-RELATED"/>
    <property type="match status" value="1"/>
</dbReference>
<evidence type="ECO:0000256" key="3">
    <source>
        <dbReference type="ARBA" id="ARBA00022917"/>
    </source>
</evidence>
<sequence>MLPLVTVTLEPSVKRDWGRMADALAQLTAGDDSFHCSIDRDNRQIIVGTQRETELQDALTRLDREFHVKVNVGPPQVSYRETITQAIESDCVHKLEIGGPDAFVRLRVRFEPLPTGEDISFGSVPNSDKLIREILPIVEKGLKAAMQSGPVAGYPMIGVRATLMDAERQNADAPLATFCIAAGACYREAVPKARPTLLEPIMIADVITPDAYMGDVIGDLNSRRGLIDSMETQGEERVITAEVPLANLLGYAKSLSALTRGEGSFTTKFSRWEPPLLPFEGPPFRPAIGMRA</sequence>
<keyword evidence="1" id="KW-0547">Nucleotide-binding</keyword>
<dbReference type="KEGG" id="htq:FRZ44_27820"/>
<evidence type="ECO:0000259" key="7">
    <source>
        <dbReference type="SMART" id="SM00889"/>
    </source>
</evidence>
<evidence type="ECO:0000256" key="1">
    <source>
        <dbReference type="ARBA" id="ARBA00022741"/>
    </source>
</evidence>
<name>A0A5J6MIU3_9PROT</name>
<keyword evidence="2" id="KW-0251">Elongation factor</keyword>
<dbReference type="SMART" id="SM00838">
    <property type="entry name" value="EFG_C"/>
    <property type="match status" value="1"/>
</dbReference>
<dbReference type="Proteomes" id="UP000326202">
    <property type="component" value="Chromosome"/>
</dbReference>
<keyword evidence="4" id="KW-0342">GTP-binding</keyword>
<feature type="domain" description="Elongation factor EFG" evidence="6">
    <location>
        <begin position="196"/>
        <end position="282"/>
    </location>
</feature>
<dbReference type="Gene3D" id="3.30.230.10">
    <property type="match status" value="1"/>
</dbReference>
<organism evidence="8 9">
    <name type="scientific">Hypericibacter terrae</name>
    <dbReference type="NCBI Taxonomy" id="2602015"/>
    <lineage>
        <taxon>Bacteria</taxon>
        <taxon>Pseudomonadati</taxon>
        <taxon>Pseudomonadota</taxon>
        <taxon>Alphaproteobacteria</taxon>
        <taxon>Rhodospirillales</taxon>
        <taxon>Dongiaceae</taxon>
        <taxon>Hypericibacter</taxon>
    </lineage>
</organism>
<dbReference type="InterPro" id="IPR014721">
    <property type="entry name" value="Ribsml_uS5_D2-typ_fold_subgr"/>
</dbReference>
<dbReference type="InterPro" id="IPR041095">
    <property type="entry name" value="EFG_II"/>
</dbReference>
<protein>
    <submittedName>
        <fullName evidence="8">Uncharacterized protein</fullName>
    </submittedName>
</protein>
<keyword evidence="9" id="KW-1185">Reference proteome</keyword>
<evidence type="ECO:0000313" key="9">
    <source>
        <dbReference type="Proteomes" id="UP000326202"/>
    </source>
</evidence>
<dbReference type="GO" id="GO:0017111">
    <property type="term" value="F:ribonucleoside triphosphate phosphatase activity"/>
    <property type="evidence" value="ECO:0007669"/>
    <property type="project" value="UniProtKB-ARBA"/>
</dbReference>
<gene>
    <name evidence="8" type="ORF">FRZ44_27820</name>
</gene>
<dbReference type="Gene3D" id="3.30.70.240">
    <property type="match status" value="1"/>
</dbReference>
<dbReference type="GO" id="GO:0005525">
    <property type="term" value="F:GTP binding"/>
    <property type="evidence" value="ECO:0007669"/>
    <property type="project" value="UniProtKB-KW"/>
</dbReference>
<dbReference type="InterPro" id="IPR020568">
    <property type="entry name" value="Ribosomal_Su5_D2-typ_SF"/>
</dbReference>
<evidence type="ECO:0000256" key="2">
    <source>
        <dbReference type="ARBA" id="ARBA00022768"/>
    </source>
</evidence>